<sequence length="120" mass="13296">GAGANNLKWAILNTEFCVAIHVIANVFAFGMPLCKELQKETLDLKEAVVLAEDIMSELHLMRTNAEEEFHVIFNQVKAVSLDLGIDMKLPRLCSRQKNRSNALSKSKDLADVTGINAQVE</sequence>
<dbReference type="PANTHER" id="PTHR46289">
    <property type="entry name" value="52 KDA REPRESSOR OF THE INHIBITOR OF THE PROTEIN KINASE-LIKE PROTEIN-RELATED"/>
    <property type="match status" value="1"/>
</dbReference>
<feature type="non-terminal residue" evidence="1">
    <location>
        <position position="1"/>
    </location>
</feature>
<dbReference type="InterPro" id="IPR052958">
    <property type="entry name" value="IFN-induced_PKR_regulator"/>
</dbReference>
<name>A0A1B6MNG9_9HEMI</name>
<reference evidence="1" key="1">
    <citation type="submission" date="2015-11" db="EMBL/GenBank/DDBJ databases">
        <title>De novo transcriptome assembly of four potential Pierce s Disease insect vectors from Arizona vineyards.</title>
        <authorList>
            <person name="Tassone E.E."/>
        </authorList>
    </citation>
    <scope>NUCLEOTIDE SEQUENCE</scope>
</reference>
<dbReference type="PANTHER" id="PTHR46289:SF14">
    <property type="entry name" value="DUF4371 DOMAIN-CONTAINING PROTEIN"/>
    <property type="match status" value="1"/>
</dbReference>
<evidence type="ECO:0000313" key="1">
    <source>
        <dbReference type="EMBL" id="JAT37496.1"/>
    </source>
</evidence>
<feature type="non-terminal residue" evidence="1">
    <location>
        <position position="120"/>
    </location>
</feature>
<protein>
    <submittedName>
        <fullName evidence="1">Uncharacterized protein</fullName>
    </submittedName>
</protein>
<gene>
    <name evidence="1" type="ORF">g.53209</name>
</gene>
<organism evidence="1">
    <name type="scientific">Graphocephala atropunctata</name>
    <dbReference type="NCBI Taxonomy" id="36148"/>
    <lineage>
        <taxon>Eukaryota</taxon>
        <taxon>Metazoa</taxon>
        <taxon>Ecdysozoa</taxon>
        <taxon>Arthropoda</taxon>
        <taxon>Hexapoda</taxon>
        <taxon>Insecta</taxon>
        <taxon>Pterygota</taxon>
        <taxon>Neoptera</taxon>
        <taxon>Paraneoptera</taxon>
        <taxon>Hemiptera</taxon>
        <taxon>Auchenorrhyncha</taxon>
        <taxon>Membracoidea</taxon>
        <taxon>Cicadellidae</taxon>
        <taxon>Cicadellinae</taxon>
        <taxon>Cicadellini</taxon>
        <taxon>Graphocephala</taxon>
    </lineage>
</organism>
<dbReference type="EMBL" id="GEBQ01002481">
    <property type="protein sequence ID" value="JAT37496.1"/>
    <property type="molecule type" value="Transcribed_RNA"/>
</dbReference>
<accession>A0A1B6MNG9</accession>
<dbReference type="AlphaFoldDB" id="A0A1B6MNG9"/>
<proteinExistence type="predicted"/>